<dbReference type="Proteomes" id="UP001165960">
    <property type="component" value="Unassembled WGS sequence"/>
</dbReference>
<accession>A0ACC2SR19</accession>
<comment type="caution">
    <text evidence="1">The sequence shown here is derived from an EMBL/GenBank/DDBJ whole genome shotgun (WGS) entry which is preliminary data.</text>
</comment>
<dbReference type="EMBL" id="QTSX02004409">
    <property type="protein sequence ID" value="KAJ9064849.1"/>
    <property type="molecule type" value="Genomic_DNA"/>
</dbReference>
<evidence type="ECO:0000313" key="2">
    <source>
        <dbReference type="Proteomes" id="UP001165960"/>
    </source>
</evidence>
<organism evidence="1 2">
    <name type="scientific">Entomophthora muscae</name>
    <dbReference type="NCBI Taxonomy" id="34485"/>
    <lineage>
        <taxon>Eukaryota</taxon>
        <taxon>Fungi</taxon>
        <taxon>Fungi incertae sedis</taxon>
        <taxon>Zoopagomycota</taxon>
        <taxon>Entomophthoromycotina</taxon>
        <taxon>Entomophthoromycetes</taxon>
        <taxon>Entomophthorales</taxon>
        <taxon>Entomophthoraceae</taxon>
        <taxon>Entomophthora</taxon>
    </lineage>
</organism>
<gene>
    <name evidence="1" type="ORF">DSO57_1025955</name>
</gene>
<keyword evidence="2" id="KW-1185">Reference proteome</keyword>
<reference evidence="1" key="1">
    <citation type="submission" date="2022-04" db="EMBL/GenBank/DDBJ databases">
        <title>Genome of the entomopathogenic fungus Entomophthora muscae.</title>
        <authorList>
            <person name="Elya C."/>
            <person name="Lovett B.R."/>
            <person name="Lee E."/>
            <person name="Macias A.M."/>
            <person name="Hajek A.E."/>
            <person name="De Bivort B.L."/>
            <person name="Kasson M.T."/>
            <person name="De Fine Licht H.H."/>
            <person name="Stajich J.E."/>
        </authorList>
    </citation>
    <scope>NUCLEOTIDE SEQUENCE</scope>
    <source>
        <strain evidence="1">Berkeley</strain>
    </source>
</reference>
<proteinExistence type="predicted"/>
<protein>
    <submittedName>
        <fullName evidence="1">Uncharacterized protein</fullName>
    </submittedName>
</protein>
<name>A0ACC2SR19_9FUNG</name>
<evidence type="ECO:0000313" key="1">
    <source>
        <dbReference type="EMBL" id="KAJ9064849.1"/>
    </source>
</evidence>
<sequence length="57" mass="6013">MYPVRGEKDPQVTIIPESLNLLTPGPPLPQPPVTVSAAPPPDPGHFPCISPRDSSNS</sequence>